<keyword evidence="5 11" id="KW-1133">Transmembrane helix</keyword>
<dbReference type="GO" id="GO:0052324">
    <property type="term" value="P:plant-type cell wall cellulose biosynthetic process"/>
    <property type="evidence" value="ECO:0007669"/>
    <property type="project" value="EnsemblPlants"/>
</dbReference>
<comment type="caution">
    <text evidence="13">The sequence shown here is derived from an EMBL/GenBank/DDBJ whole genome shotgun (WGS) entry which is preliminary data.</text>
</comment>
<dbReference type="FunFam" id="1.20.58.90:FF:000004">
    <property type="entry name" value="Syntaxin 10"/>
    <property type="match status" value="1"/>
</dbReference>
<evidence type="ECO:0000259" key="12">
    <source>
        <dbReference type="PROSITE" id="PS50192"/>
    </source>
</evidence>
<comment type="similarity">
    <text evidence="1">Belongs to the syntaxin family.</text>
</comment>
<accession>A0A388KHB8</accession>
<proteinExistence type="inferred from homology"/>
<evidence type="ECO:0000256" key="10">
    <source>
        <dbReference type="SAM" id="MobiDB-lite"/>
    </source>
</evidence>
<keyword evidence="3 11" id="KW-0812">Transmembrane</keyword>
<evidence type="ECO:0000256" key="5">
    <source>
        <dbReference type="ARBA" id="ARBA00022989"/>
    </source>
</evidence>
<name>A0A388KHB8_CHABU</name>
<dbReference type="PROSITE" id="PS50192">
    <property type="entry name" value="T_SNARE"/>
    <property type="match status" value="1"/>
</dbReference>
<evidence type="ECO:0000256" key="7">
    <source>
        <dbReference type="ARBA" id="ARBA00023136"/>
    </source>
</evidence>
<dbReference type="PANTHER" id="PTHR12791">
    <property type="entry name" value="GOLGI SNARE BET1-RELATED"/>
    <property type="match status" value="1"/>
</dbReference>
<feature type="domain" description="T-SNARE coiled-coil homology" evidence="12">
    <location>
        <begin position="192"/>
        <end position="254"/>
    </location>
</feature>
<keyword evidence="9" id="KW-0175">Coiled coil</keyword>
<evidence type="ECO:0000256" key="8">
    <source>
        <dbReference type="ARBA" id="ARBA00037801"/>
    </source>
</evidence>
<evidence type="ECO:0000313" key="14">
    <source>
        <dbReference type="Proteomes" id="UP000265515"/>
    </source>
</evidence>
<dbReference type="GO" id="GO:0048193">
    <property type="term" value="P:Golgi vesicle transport"/>
    <property type="evidence" value="ECO:0007669"/>
    <property type="project" value="InterPro"/>
</dbReference>
<dbReference type="GO" id="GO:0006886">
    <property type="term" value="P:intracellular protein transport"/>
    <property type="evidence" value="ECO:0007669"/>
    <property type="project" value="EnsemblPlants"/>
</dbReference>
<organism evidence="13 14">
    <name type="scientific">Chara braunii</name>
    <name type="common">Braun's stonewort</name>
    <dbReference type="NCBI Taxonomy" id="69332"/>
    <lineage>
        <taxon>Eukaryota</taxon>
        <taxon>Viridiplantae</taxon>
        <taxon>Streptophyta</taxon>
        <taxon>Charophyceae</taxon>
        <taxon>Charales</taxon>
        <taxon>Characeae</taxon>
        <taxon>Chara</taxon>
    </lineage>
</organism>
<feature type="transmembrane region" description="Helical" evidence="11">
    <location>
        <begin position="264"/>
        <end position="283"/>
    </location>
</feature>
<protein>
    <recommendedName>
        <fullName evidence="12">t-SNARE coiled-coil homology domain-containing protein</fullName>
    </recommendedName>
</protein>
<dbReference type="InterPro" id="IPR015260">
    <property type="entry name" value="Syntaxin-6/10/61_N"/>
</dbReference>
<keyword evidence="14" id="KW-1185">Reference proteome</keyword>
<dbReference type="SUPFAM" id="SSF47661">
    <property type="entry name" value="t-snare proteins"/>
    <property type="match status" value="1"/>
</dbReference>
<dbReference type="Gene3D" id="1.20.5.110">
    <property type="match status" value="1"/>
</dbReference>
<keyword evidence="2" id="KW-0813">Transport</keyword>
<dbReference type="GO" id="GO:0006906">
    <property type="term" value="P:vesicle fusion"/>
    <property type="evidence" value="ECO:0007669"/>
    <property type="project" value="EnsemblPlants"/>
</dbReference>
<dbReference type="Gramene" id="GBG69426">
    <property type="protein sequence ID" value="GBG69426"/>
    <property type="gene ID" value="CBR_g4120"/>
</dbReference>
<dbReference type="Pfam" id="PF09177">
    <property type="entry name" value="STX6_10_61_N"/>
    <property type="match status" value="1"/>
</dbReference>
<dbReference type="Gene3D" id="1.20.58.90">
    <property type="match status" value="1"/>
</dbReference>
<dbReference type="GO" id="GO:0032588">
    <property type="term" value="C:trans-Golgi network membrane"/>
    <property type="evidence" value="ECO:0007669"/>
    <property type="project" value="EnsemblPlants"/>
</dbReference>
<dbReference type="OrthoDB" id="546861at2759"/>
<dbReference type="STRING" id="69332.A0A388KHB8"/>
<feature type="coiled-coil region" evidence="9">
    <location>
        <begin position="223"/>
        <end position="250"/>
    </location>
</feature>
<evidence type="ECO:0000256" key="1">
    <source>
        <dbReference type="ARBA" id="ARBA00009063"/>
    </source>
</evidence>
<dbReference type="CDD" id="cd21445">
    <property type="entry name" value="SNARE_NTD_AtSYP61-like"/>
    <property type="match status" value="1"/>
</dbReference>
<evidence type="ECO:0000256" key="3">
    <source>
        <dbReference type="ARBA" id="ARBA00022692"/>
    </source>
</evidence>
<sequence>MLELGVKENTYMAMEEMKGQDSVNKVNNSFAKWKLAAPGSVDQIMLSHELMKSCDSVDWQVDELDRAISVAERDLARFGLDLAEIDRRRKWTSATKQQIALIRRAAAEVATPSRDLVKERRELMRLPNGPGAGGPGGISTSMAVDSSRYGGGSGGAGGGGGGGGGRGGSSSASNPISRENDDFVSGQMSRQAMILKEQDDQLDDLHESVLKVGEVGLTIGRALAEQESLLSELEMDLDSTRGKLDLVQRKVVNILKKAGVRGQIMLLCFLIVLLIVLIVLVFYT</sequence>
<feature type="compositionally biased region" description="Gly residues" evidence="10">
    <location>
        <begin position="149"/>
        <end position="168"/>
    </location>
</feature>
<evidence type="ECO:0000256" key="6">
    <source>
        <dbReference type="ARBA" id="ARBA00023034"/>
    </source>
</evidence>
<keyword evidence="6" id="KW-0333">Golgi apparatus</keyword>
<dbReference type="Proteomes" id="UP000265515">
    <property type="component" value="Unassembled WGS sequence"/>
</dbReference>
<dbReference type="SUPFAM" id="SSF58038">
    <property type="entry name" value="SNARE fusion complex"/>
    <property type="match status" value="1"/>
</dbReference>
<dbReference type="GO" id="GO:0031201">
    <property type="term" value="C:SNARE complex"/>
    <property type="evidence" value="ECO:0007669"/>
    <property type="project" value="EnsemblPlants"/>
</dbReference>
<keyword evidence="7 11" id="KW-0472">Membrane</keyword>
<dbReference type="InterPro" id="IPR000727">
    <property type="entry name" value="T_SNARE_dom"/>
</dbReference>
<dbReference type="InterPro" id="IPR010989">
    <property type="entry name" value="SNARE"/>
</dbReference>
<evidence type="ECO:0000256" key="11">
    <source>
        <dbReference type="SAM" id="Phobius"/>
    </source>
</evidence>
<dbReference type="AlphaFoldDB" id="A0A388KHB8"/>
<feature type="region of interest" description="Disordered" evidence="10">
    <location>
        <begin position="125"/>
        <end position="182"/>
    </location>
</feature>
<dbReference type="SMART" id="SM00397">
    <property type="entry name" value="t_SNARE"/>
    <property type="match status" value="1"/>
</dbReference>
<dbReference type="OMA" id="EHDPYRF"/>
<keyword evidence="4" id="KW-0653">Protein transport</keyword>
<comment type="subcellular location">
    <subcellularLocation>
        <location evidence="8">Golgi apparatus</location>
        <location evidence="8">trans-Golgi network membrane</location>
        <topology evidence="8">Single-pass type IV membrane protein</topology>
    </subcellularLocation>
</comment>
<dbReference type="EMBL" id="BFEA01000114">
    <property type="protein sequence ID" value="GBG69426.1"/>
    <property type="molecule type" value="Genomic_DNA"/>
</dbReference>
<dbReference type="CDD" id="cd15841">
    <property type="entry name" value="SNARE_Qc"/>
    <property type="match status" value="1"/>
</dbReference>
<gene>
    <name evidence="13" type="ORF">CBR_g4120</name>
</gene>
<dbReference type="GO" id="GO:0006887">
    <property type="term" value="P:exocytosis"/>
    <property type="evidence" value="ECO:0007669"/>
    <property type="project" value="EnsemblPlants"/>
</dbReference>
<reference evidence="13 14" key="1">
    <citation type="journal article" date="2018" name="Cell">
        <title>The Chara Genome: Secondary Complexity and Implications for Plant Terrestrialization.</title>
        <authorList>
            <person name="Nishiyama T."/>
            <person name="Sakayama H."/>
            <person name="Vries J.D."/>
            <person name="Buschmann H."/>
            <person name="Saint-Marcoux D."/>
            <person name="Ullrich K.K."/>
            <person name="Haas F.B."/>
            <person name="Vanderstraeten L."/>
            <person name="Becker D."/>
            <person name="Lang D."/>
            <person name="Vosolsobe S."/>
            <person name="Rombauts S."/>
            <person name="Wilhelmsson P.K.I."/>
            <person name="Janitza P."/>
            <person name="Kern R."/>
            <person name="Heyl A."/>
            <person name="Rumpler F."/>
            <person name="Villalobos L.I.A.C."/>
            <person name="Clay J.M."/>
            <person name="Skokan R."/>
            <person name="Toyoda A."/>
            <person name="Suzuki Y."/>
            <person name="Kagoshima H."/>
            <person name="Schijlen E."/>
            <person name="Tajeshwar N."/>
            <person name="Catarino B."/>
            <person name="Hetherington A.J."/>
            <person name="Saltykova A."/>
            <person name="Bonnot C."/>
            <person name="Breuninger H."/>
            <person name="Symeonidi A."/>
            <person name="Radhakrishnan G.V."/>
            <person name="Van Nieuwerburgh F."/>
            <person name="Deforce D."/>
            <person name="Chang C."/>
            <person name="Karol K.G."/>
            <person name="Hedrich R."/>
            <person name="Ulvskov P."/>
            <person name="Glockner G."/>
            <person name="Delwiche C.F."/>
            <person name="Petrasek J."/>
            <person name="Van de Peer Y."/>
            <person name="Friml J."/>
            <person name="Beilby M."/>
            <person name="Dolan L."/>
            <person name="Kohara Y."/>
            <person name="Sugano S."/>
            <person name="Fujiyama A."/>
            <person name="Delaux P.-M."/>
            <person name="Quint M."/>
            <person name="TheiBen G."/>
            <person name="Hagemann M."/>
            <person name="Harholt J."/>
            <person name="Dunand C."/>
            <person name="Zachgo S."/>
            <person name="Langdale J."/>
            <person name="Maumus F."/>
            <person name="Straeten D.V.D."/>
            <person name="Gould S.B."/>
            <person name="Rensing S.A."/>
        </authorList>
    </citation>
    <scope>NUCLEOTIDE SEQUENCE [LARGE SCALE GENOMIC DNA]</scope>
    <source>
        <strain evidence="13 14">S276</strain>
    </source>
</reference>
<evidence type="ECO:0000256" key="9">
    <source>
        <dbReference type="SAM" id="Coils"/>
    </source>
</evidence>
<evidence type="ECO:0000313" key="13">
    <source>
        <dbReference type="EMBL" id="GBG69426.1"/>
    </source>
</evidence>
<evidence type="ECO:0000256" key="2">
    <source>
        <dbReference type="ARBA" id="ARBA00022448"/>
    </source>
</evidence>
<evidence type="ECO:0000256" key="4">
    <source>
        <dbReference type="ARBA" id="ARBA00022927"/>
    </source>
</evidence>